<dbReference type="InterPro" id="IPR000524">
    <property type="entry name" value="Tscrpt_reg_HTH_GntR"/>
</dbReference>
<dbReference type="Pfam" id="PF07702">
    <property type="entry name" value="UTRA"/>
    <property type="match status" value="1"/>
</dbReference>
<dbReference type="EMBL" id="CP028519">
    <property type="protein sequence ID" value="AVY93076.1"/>
    <property type="molecule type" value="Genomic_DNA"/>
</dbReference>
<dbReference type="PROSITE" id="PS50949">
    <property type="entry name" value="HTH_GNTR"/>
    <property type="match status" value="1"/>
</dbReference>
<dbReference type="GO" id="GO:0003700">
    <property type="term" value="F:DNA-binding transcription factor activity"/>
    <property type="evidence" value="ECO:0007669"/>
    <property type="project" value="InterPro"/>
</dbReference>
<name>A0A2S0P6U9_9NEIS</name>
<organism evidence="5 6">
    <name type="scientific">Microvirgula aerodenitrificans</name>
    <dbReference type="NCBI Taxonomy" id="57480"/>
    <lineage>
        <taxon>Bacteria</taxon>
        <taxon>Pseudomonadati</taxon>
        <taxon>Pseudomonadota</taxon>
        <taxon>Betaproteobacteria</taxon>
        <taxon>Neisseriales</taxon>
        <taxon>Aquaspirillaceae</taxon>
        <taxon>Microvirgula</taxon>
    </lineage>
</organism>
<evidence type="ECO:0000313" key="5">
    <source>
        <dbReference type="EMBL" id="AVY93076.1"/>
    </source>
</evidence>
<dbReference type="GO" id="GO:0045892">
    <property type="term" value="P:negative regulation of DNA-templated transcription"/>
    <property type="evidence" value="ECO:0007669"/>
    <property type="project" value="TreeGrafter"/>
</dbReference>
<keyword evidence="3" id="KW-0804">Transcription</keyword>
<protein>
    <submittedName>
        <fullName evidence="5">GntR family transcriptional regulator</fullName>
    </submittedName>
</protein>
<dbReference type="SUPFAM" id="SSF64288">
    <property type="entry name" value="Chorismate lyase-like"/>
    <property type="match status" value="1"/>
</dbReference>
<gene>
    <name evidence="5" type="ORF">DAI18_02725</name>
</gene>
<dbReference type="InterPro" id="IPR028978">
    <property type="entry name" value="Chorismate_lyase_/UTRA_dom_sf"/>
</dbReference>
<keyword evidence="1" id="KW-0805">Transcription regulation</keyword>
<dbReference type="PANTHER" id="PTHR44846">
    <property type="entry name" value="MANNOSYL-D-GLYCERATE TRANSPORT/METABOLISM SYSTEM REPRESSOR MNGR-RELATED"/>
    <property type="match status" value="1"/>
</dbReference>
<dbReference type="SMART" id="SM00866">
    <property type="entry name" value="UTRA"/>
    <property type="match status" value="1"/>
</dbReference>
<dbReference type="SMART" id="SM00345">
    <property type="entry name" value="HTH_GNTR"/>
    <property type="match status" value="1"/>
</dbReference>
<evidence type="ECO:0000313" key="6">
    <source>
        <dbReference type="Proteomes" id="UP000244173"/>
    </source>
</evidence>
<dbReference type="CDD" id="cd07377">
    <property type="entry name" value="WHTH_GntR"/>
    <property type="match status" value="1"/>
</dbReference>
<dbReference type="Proteomes" id="UP000244173">
    <property type="component" value="Chromosome"/>
</dbReference>
<dbReference type="InterPro" id="IPR050679">
    <property type="entry name" value="Bact_HTH_transcr_reg"/>
</dbReference>
<dbReference type="RefSeq" id="WP_028500681.1">
    <property type="nucleotide sequence ID" value="NZ_CP028519.1"/>
</dbReference>
<keyword evidence="6" id="KW-1185">Reference proteome</keyword>
<dbReference type="PRINTS" id="PR00035">
    <property type="entry name" value="HTHGNTR"/>
</dbReference>
<proteinExistence type="predicted"/>
<dbReference type="GO" id="GO:0003677">
    <property type="term" value="F:DNA binding"/>
    <property type="evidence" value="ECO:0007669"/>
    <property type="project" value="UniProtKB-KW"/>
</dbReference>
<dbReference type="AlphaFoldDB" id="A0A2S0P6U9"/>
<dbReference type="OrthoDB" id="2530535at2"/>
<feature type="domain" description="HTH gntR-type" evidence="4">
    <location>
        <begin position="9"/>
        <end position="77"/>
    </location>
</feature>
<dbReference type="KEGG" id="maer:DAI18_02725"/>
<dbReference type="InterPro" id="IPR011663">
    <property type="entry name" value="UTRA"/>
</dbReference>
<dbReference type="PANTHER" id="PTHR44846:SF1">
    <property type="entry name" value="MANNOSYL-D-GLYCERATE TRANSPORT_METABOLISM SYSTEM REPRESSOR MNGR-RELATED"/>
    <property type="match status" value="1"/>
</dbReference>
<accession>A0A2S0P6U9</accession>
<keyword evidence="2" id="KW-0238">DNA-binding</keyword>
<dbReference type="SUPFAM" id="SSF46785">
    <property type="entry name" value="Winged helix' DNA-binding domain"/>
    <property type="match status" value="1"/>
</dbReference>
<sequence length="241" mass="27488">MPADQPRFQPLYEQIRQRIVERIASGEWQADAMLPSEWELAAEFAVSQGTARKALNDLTRDGWLYRRQGRGTFVAPGESEWGEGKLVSPGHFAELADPMQPELLSVARVPSGEDVARALQLRRGAMLHHVRQVWRQRGVTLAVDEILLPVERFADLDSRRLRLAGGGLYALLERQYAVRIRPLHVQYRGVLADREVRTLLAAEPDEPLLSMVRLGGTVEGEPVEWRQRLLRSARWSWQTRI</sequence>
<dbReference type="Pfam" id="PF00392">
    <property type="entry name" value="GntR"/>
    <property type="match status" value="1"/>
</dbReference>
<evidence type="ECO:0000259" key="4">
    <source>
        <dbReference type="PROSITE" id="PS50949"/>
    </source>
</evidence>
<evidence type="ECO:0000256" key="1">
    <source>
        <dbReference type="ARBA" id="ARBA00023015"/>
    </source>
</evidence>
<evidence type="ECO:0000256" key="2">
    <source>
        <dbReference type="ARBA" id="ARBA00023125"/>
    </source>
</evidence>
<dbReference type="Gene3D" id="1.10.10.10">
    <property type="entry name" value="Winged helix-like DNA-binding domain superfamily/Winged helix DNA-binding domain"/>
    <property type="match status" value="1"/>
</dbReference>
<dbReference type="InterPro" id="IPR036388">
    <property type="entry name" value="WH-like_DNA-bd_sf"/>
</dbReference>
<dbReference type="Gene3D" id="3.40.1410.10">
    <property type="entry name" value="Chorismate lyase-like"/>
    <property type="match status" value="1"/>
</dbReference>
<dbReference type="STRING" id="1122240.GCA_000620105_03301"/>
<dbReference type="FunFam" id="1.10.10.10:FF:000079">
    <property type="entry name" value="GntR family transcriptional regulator"/>
    <property type="match status" value="1"/>
</dbReference>
<evidence type="ECO:0000256" key="3">
    <source>
        <dbReference type="ARBA" id="ARBA00023163"/>
    </source>
</evidence>
<reference evidence="5 6" key="1">
    <citation type="submission" date="2018-04" db="EMBL/GenBank/DDBJ databases">
        <title>Denitrifier Microvirgula.</title>
        <authorList>
            <person name="Anderson E."/>
            <person name="Jang J."/>
            <person name="Ishii S."/>
        </authorList>
    </citation>
    <scope>NUCLEOTIDE SEQUENCE [LARGE SCALE GENOMIC DNA]</scope>
    <source>
        <strain evidence="5 6">BE2.4</strain>
    </source>
</reference>
<dbReference type="InterPro" id="IPR036390">
    <property type="entry name" value="WH_DNA-bd_sf"/>
</dbReference>